<dbReference type="Proteomes" id="UP000007875">
    <property type="component" value="Unassembled WGS sequence"/>
</dbReference>
<keyword evidence="3" id="KW-1185">Reference proteome</keyword>
<dbReference type="Ensembl" id="ENSCSAVT00000007139.1">
    <property type="protein sequence ID" value="ENSCSAVP00000007049.1"/>
    <property type="gene ID" value="ENSCSAVG00000004214.1"/>
</dbReference>
<keyword evidence="1" id="KW-1133">Transmembrane helix</keyword>
<dbReference type="AlphaFoldDB" id="H2YNZ1"/>
<proteinExistence type="predicted"/>
<evidence type="ECO:0000313" key="3">
    <source>
        <dbReference type="Proteomes" id="UP000007875"/>
    </source>
</evidence>
<keyword evidence="1" id="KW-0472">Membrane</keyword>
<dbReference type="STRING" id="51511.ENSCSAVP00000007049"/>
<reference evidence="2" key="3">
    <citation type="submission" date="2025-09" db="UniProtKB">
        <authorList>
            <consortium name="Ensembl"/>
        </authorList>
    </citation>
    <scope>IDENTIFICATION</scope>
</reference>
<evidence type="ECO:0000313" key="2">
    <source>
        <dbReference type="Ensembl" id="ENSCSAVP00000007049.1"/>
    </source>
</evidence>
<accession>H2YNZ1</accession>
<dbReference type="InParanoid" id="H2YNZ1"/>
<name>H2YNZ1_CIOSA</name>
<sequence length="251" mass="28867">MDNGPEMASNNRMYKVKSPCLQCSYFTTCLWISVFLVALLMYRKWQPNCKDHENFGKIVNQHDYAVIHHSDVEGNDLMHVQSSSIETVKQVCDTFDECTGFNSNGWLKSSVSNYQPGQADLYIKQLDYKNTKIAKSDYAVDHAEMSASLKIYIYETKIGIDHHPHRVSGYAVERIFADRLEKSNLPYSRPRDRDDVLHTDPMLLLHPRLPNRARGNRGSKENHGGNFIRNTEKIPILGEVEWGRSLLHLLP</sequence>
<organism evidence="2 3">
    <name type="scientific">Ciona savignyi</name>
    <name type="common">Pacific transparent sea squirt</name>
    <dbReference type="NCBI Taxonomy" id="51511"/>
    <lineage>
        <taxon>Eukaryota</taxon>
        <taxon>Metazoa</taxon>
        <taxon>Chordata</taxon>
        <taxon>Tunicata</taxon>
        <taxon>Ascidiacea</taxon>
        <taxon>Phlebobranchia</taxon>
        <taxon>Cionidae</taxon>
        <taxon>Ciona</taxon>
    </lineage>
</organism>
<keyword evidence="1" id="KW-0812">Transmembrane</keyword>
<protein>
    <submittedName>
        <fullName evidence="2">Uncharacterized protein</fullName>
    </submittedName>
</protein>
<feature type="transmembrane region" description="Helical" evidence="1">
    <location>
        <begin position="21"/>
        <end position="42"/>
    </location>
</feature>
<evidence type="ECO:0000256" key="1">
    <source>
        <dbReference type="SAM" id="Phobius"/>
    </source>
</evidence>
<dbReference type="HOGENOM" id="CLU_1106805_0_0_1"/>
<reference evidence="3" key="1">
    <citation type="submission" date="2003-08" db="EMBL/GenBank/DDBJ databases">
        <authorList>
            <person name="Birren B."/>
            <person name="Nusbaum C."/>
            <person name="Abebe A."/>
            <person name="Abouelleil A."/>
            <person name="Adekoya E."/>
            <person name="Ait-zahra M."/>
            <person name="Allen N."/>
            <person name="Allen T."/>
            <person name="An P."/>
            <person name="Anderson M."/>
            <person name="Anderson S."/>
            <person name="Arachchi H."/>
            <person name="Armbruster J."/>
            <person name="Bachantsang P."/>
            <person name="Baldwin J."/>
            <person name="Barry A."/>
            <person name="Bayul T."/>
            <person name="Blitshsteyn B."/>
            <person name="Bloom T."/>
            <person name="Blye J."/>
            <person name="Boguslavskiy L."/>
            <person name="Borowsky M."/>
            <person name="Boukhgalter B."/>
            <person name="Brunache A."/>
            <person name="Butler J."/>
            <person name="Calixte N."/>
            <person name="Calvo S."/>
            <person name="Camarata J."/>
            <person name="Campo K."/>
            <person name="Chang J."/>
            <person name="Cheshatsang Y."/>
            <person name="Citroen M."/>
            <person name="Collymore A."/>
            <person name="Considine T."/>
            <person name="Cook A."/>
            <person name="Cooke P."/>
            <person name="Corum B."/>
            <person name="Cuomo C."/>
            <person name="David R."/>
            <person name="Dawoe T."/>
            <person name="Degray S."/>
            <person name="Dodge S."/>
            <person name="Dooley K."/>
            <person name="Dorje P."/>
            <person name="Dorjee K."/>
            <person name="Dorris L."/>
            <person name="Duffey N."/>
            <person name="Dupes A."/>
            <person name="Elkins T."/>
            <person name="Engels R."/>
            <person name="Erickson J."/>
            <person name="Farina A."/>
            <person name="Faro S."/>
            <person name="Ferreira P."/>
            <person name="Fischer H."/>
            <person name="Fitzgerald M."/>
            <person name="Foley K."/>
            <person name="Gage D."/>
            <person name="Galagan J."/>
            <person name="Gearin G."/>
            <person name="Gnerre S."/>
            <person name="Gnirke A."/>
            <person name="Goyette A."/>
            <person name="Graham J."/>
            <person name="Grandbois E."/>
            <person name="Gyaltsen K."/>
            <person name="Hafez N."/>
            <person name="Hagopian D."/>
            <person name="Hagos B."/>
            <person name="Hall J."/>
            <person name="Hatcher B."/>
            <person name="Heller A."/>
            <person name="Higgins H."/>
            <person name="Honan T."/>
            <person name="Horn A."/>
            <person name="Houde N."/>
            <person name="Hughes L."/>
            <person name="Hulme W."/>
            <person name="Husby E."/>
            <person name="Iliev I."/>
            <person name="Jaffe D."/>
            <person name="Jones C."/>
            <person name="Kamal M."/>
            <person name="Kamat A."/>
            <person name="Kamvysselis M."/>
            <person name="Karlsson E."/>
            <person name="Kells C."/>
            <person name="Kieu A."/>
            <person name="Kisner P."/>
            <person name="Kodira C."/>
            <person name="Kulbokas E."/>
            <person name="Labutti K."/>
            <person name="Lama D."/>
            <person name="Landers T."/>
            <person name="Leger J."/>
            <person name="Levine S."/>
            <person name="Lewis D."/>
            <person name="Lewis T."/>
            <person name="Lindblad-toh K."/>
            <person name="Liu X."/>
            <person name="Lokyitsang T."/>
            <person name="Lokyitsang Y."/>
            <person name="Lucien O."/>
            <person name="Lui A."/>
            <person name="Ma L.J."/>
            <person name="Mabbitt R."/>
            <person name="Macdonald J."/>
            <person name="Maclean C."/>
            <person name="Major J."/>
            <person name="Manning J."/>
            <person name="Marabella R."/>
            <person name="Maru K."/>
            <person name="Matthews C."/>
            <person name="Mauceli E."/>
            <person name="Mccarthy M."/>
            <person name="Mcdonough S."/>
            <person name="Mcghee T."/>
            <person name="Meldrim J."/>
            <person name="Meneus L."/>
            <person name="Mesirov J."/>
            <person name="Mihalev A."/>
            <person name="Mihova T."/>
            <person name="Mikkelsen T."/>
            <person name="Mlenga V."/>
            <person name="Moru K."/>
            <person name="Mozes J."/>
            <person name="Mulrain L."/>
            <person name="Munson G."/>
            <person name="Naylor J."/>
            <person name="Newes C."/>
            <person name="Nguyen C."/>
            <person name="Nguyen N."/>
            <person name="Nguyen T."/>
            <person name="Nicol R."/>
            <person name="Nielsen C."/>
            <person name="Nizzari M."/>
            <person name="Norbu C."/>
            <person name="Norbu N."/>
            <person name="O'donnell P."/>
            <person name="Okoawo O."/>
            <person name="O'leary S."/>
            <person name="Omotosho B."/>
            <person name="O'neill K."/>
            <person name="Osman S."/>
            <person name="Parker S."/>
            <person name="Perrin D."/>
            <person name="Phunkhang P."/>
            <person name="Piqani B."/>
            <person name="Purcell S."/>
            <person name="Rachupka T."/>
            <person name="Ramasamy U."/>
            <person name="Rameau R."/>
            <person name="Ray V."/>
            <person name="Raymond C."/>
            <person name="Retta R."/>
            <person name="Richardson S."/>
            <person name="Rise C."/>
            <person name="Rodriguez J."/>
            <person name="Rogers J."/>
            <person name="Rogov P."/>
            <person name="Rutman M."/>
            <person name="Schupbach R."/>
            <person name="Seaman C."/>
            <person name="Settipalli S."/>
            <person name="Sharpe T."/>
            <person name="Sheridan J."/>
            <person name="Sherpa N."/>
            <person name="Shi J."/>
            <person name="Smirnov S."/>
            <person name="Smith C."/>
            <person name="Sougnez C."/>
            <person name="Spencer B."/>
            <person name="Stalker J."/>
            <person name="Stange-thomann N."/>
            <person name="Stavropoulos S."/>
            <person name="Stetson K."/>
            <person name="Stone C."/>
            <person name="Stone S."/>
            <person name="Stubbs M."/>
            <person name="Talamas J."/>
            <person name="Tchuinga P."/>
            <person name="Tenzing P."/>
            <person name="Tesfaye S."/>
            <person name="Theodore J."/>
            <person name="Thoulutsang Y."/>
            <person name="Topham K."/>
            <person name="Towey S."/>
            <person name="Tsamla T."/>
            <person name="Tsomo N."/>
            <person name="Vallee D."/>
            <person name="Vassiliev H."/>
            <person name="Venkataraman V."/>
            <person name="Vinson J."/>
            <person name="Vo A."/>
            <person name="Wade C."/>
            <person name="Wang S."/>
            <person name="Wangchuk T."/>
            <person name="Wangdi T."/>
            <person name="Whittaker C."/>
            <person name="Wilkinson J."/>
            <person name="Wu Y."/>
            <person name="Wyman D."/>
            <person name="Yadav S."/>
            <person name="Yang S."/>
            <person name="Yang X."/>
            <person name="Yeager S."/>
            <person name="Yee E."/>
            <person name="Young G."/>
            <person name="Zainoun J."/>
            <person name="Zembeck L."/>
            <person name="Zimmer A."/>
            <person name="Zody M."/>
            <person name="Lander E."/>
        </authorList>
    </citation>
    <scope>NUCLEOTIDE SEQUENCE [LARGE SCALE GENOMIC DNA]</scope>
</reference>
<reference evidence="2" key="2">
    <citation type="submission" date="2025-08" db="UniProtKB">
        <authorList>
            <consortium name="Ensembl"/>
        </authorList>
    </citation>
    <scope>IDENTIFICATION</scope>
</reference>